<evidence type="ECO:0000256" key="4">
    <source>
        <dbReference type="ARBA" id="ARBA00023136"/>
    </source>
</evidence>
<dbReference type="PANTHER" id="PTHR12893">
    <property type="entry name" value="GOLGI REASSEMBLY STACKING PROTEIN GRASP"/>
    <property type="match status" value="1"/>
</dbReference>
<name>A0ABR3GW95_9PEZI</name>
<feature type="domain" description="PDZ GRASP-type" evidence="6">
    <location>
        <begin position="22"/>
        <end position="106"/>
    </location>
</feature>
<gene>
    <name evidence="7" type="ORF">Q9L58_000775</name>
</gene>
<evidence type="ECO:0000313" key="8">
    <source>
        <dbReference type="Proteomes" id="UP001447188"/>
    </source>
</evidence>
<accession>A0ABR3GW95</accession>
<feature type="compositionally biased region" description="Low complexity" evidence="5">
    <location>
        <begin position="258"/>
        <end position="273"/>
    </location>
</feature>
<dbReference type="InterPro" id="IPR024958">
    <property type="entry name" value="GRASP_PDZ"/>
</dbReference>
<protein>
    <recommendedName>
        <fullName evidence="6">PDZ GRASP-type domain-containing protein</fullName>
    </recommendedName>
</protein>
<evidence type="ECO:0000256" key="1">
    <source>
        <dbReference type="ARBA" id="ARBA00004394"/>
    </source>
</evidence>
<evidence type="ECO:0000256" key="3">
    <source>
        <dbReference type="ARBA" id="ARBA00023034"/>
    </source>
</evidence>
<dbReference type="InterPro" id="IPR007583">
    <property type="entry name" value="GRASP55_65"/>
</dbReference>
<feature type="compositionally biased region" description="Pro residues" evidence="5">
    <location>
        <begin position="316"/>
        <end position="342"/>
    </location>
</feature>
<reference evidence="7 8" key="1">
    <citation type="submission" date="2024-02" db="EMBL/GenBank/DDBJ databases">
        <title>Discinaceae phylogenomics.</title>
        <authorList>
            <person name="Dirks A.C."/>
            <person name="James T.Y."/>
        </authorList>
    </citation>
    <scope>NUCLEOTIDE SEQUENCE [LARGE SCALE GENOMIC DNA]</scope>
    <source>
        <strain evidence="7 8">ACD0624</strain>
    </source>
</reference>
<feature type="compositionally biased region" description="Basic and acidic residues" evidence="5">
    <location>
        <begin position="291"/>
        <end position="301"/>
    </location>
</feature>
<keyword evidence="4" id="KW-0472">Membrane</keyword>
<dbReference type="Gene3D" id="2.30.42.10">
    <property type="match status" value="2"/>
</dbReference>
<comment type="caution">
    <text evidence="7">The sequence shown here is derived from an EMBL/GenBank/DDBJ whole genome shotgun (WGS) entry which is preliminary data.</text>
</comment>
<keyword evidence="2" id="KW-0677">Repeat</keyword>
<evidence type="ECO:0000256" key="2">
    <source>
        <dbReference type="ARBA" id="ARBA00022737"/>
    </source>
</evidence>
<dbReference type="SUPFAM" id="SSF50156">
    <property type="entry name" value="PDZ domain-like"/>
    <property type="match status" value="1"/>
</dbReference>
<dbReference type="PANTHER" id="PTHR12893:SF0">
    <property type="entry name" value="GRASP65"/>
    <property type="match status" value="1"/>
</dbReference>
<keyword evidence="3" id="KW-0333">Golgi apparatus</keyword>
<evidence type="ECO:0000259" key="6">
    <source>
        <dbReference type="PROSITE" id="PS51865"/>
    </source>
</evidence>
<feature type="region of interest" description="Disordered" evidence="5">
    <location>
        <begin position="211"/>
        <end position="342"/>
    </location>
</feature>
<dbReference type="EMBL" id="JBBBZM010000005">
    <property type="protein sequence ID" value="KAL0640217.1"/>
    <property type="molecule type" value="Genomic_DNA"/>
</dbReference>
<feature type="domain" description="PDZ GRASP-type" evidence="6">
    <location>
        <begin position="111"/>
        <end position="200"/>
    </location>
</feature>
<keyword evidence="8" id="KW-1185">Reference proteome</keyword>
<evidence type="ECO:0000256" key="5">
    <source>
        <dbReference type="SAM" id="MobiDB-lite"/>
    </source>
</evidence>
<dbReference type="Pfam" id="PF04495">
    <property type="entry name" value="GRASP55_65"/>
    <property type="match status" value="1"/>
</dbReference>
<dbReference type="Proteomes" id="UP001447188">
    <property type="component" value="Unassembled WGS sequence"/>
</dbReference>
<proteinExistence type="predicted"/>
<dbReference type="InterPro" id="IPR036034">
    <property type="entry name" value="PDZ_sf"/>
</dbReference>
<comment type="subcellular location">
    <subcellularLocation>
        <location evidence="1">Golgi apparatus membrane</location>
    </subcellularLocation>
</comment>
<sequence>MSWLKRFLPITDDRPPGPGNGFGFQVLKNTSPHLAIEPWFDFVCGINGRQIDDGNPMLFTQEIQNCAGRDVGLLIWSAKGQRLRDIVIRLPSDASGLGLTLQWSPLALTEDVWHILDVAPNSPADHAGLLPYGDYIIGTPEGIVRGESGLSELVEDHIDRPVRLYVYNHEYDVTRELTITPRRNWGGGGALGCMLGFGALHWLPAPLTEPPHAPGETLFDSNHPSFQFPPTEPGLMRPSSAHRPGSIPPPQPYSNFVIPQQQISPPSPKTTTTRGKFRHTQQRNVSAMDAYMREGEQKSQEVDFPNRSGSPRGRNTPPPPPPRGSVPPPPRRQTPLAPPPSS</sequence>
<evidence type="ECO:0000313" key="7">
    <source>
        <dbReference type="EMBL" id="KAL0640217.1"/>
    </source>
</evidence>
<organism evidence="7 8">
    <name type="scientific">Discina gigas</name>
    <dbReference type="NCBI Taxonomy" id="1032678"/>
    <lineage>
        <taxon>Eukaryota</taxon>
        <taxon>Fungi</taxon>
        <taxon>Dikarya</taxon>
        <taxon>Ascomycota</taxon>
        <taxon>Pezizomycotina</taxon>
        <taxon>Pezizomycetes</taxon>
        <taxon>Pezizales</taxon>
        <taxon>Discinaceae</taxon>
        <taxon>Discina</taxon>
    </lineage>
</organism>
<dbReference type="PROSITE" id="PS51865">
    <property type="entry name" value="PDZ_GRASP"/>
    <property type="match status" value="2"/>
</dbReference>